<dbReference type="InterPro" id="IPR011009">
    <property type="entry name" value="Kinase-like_dom_sf"/>
</dbReference>
<evidence type="ECO:0000256" key="6">
    <source>
        <dbReference type="ARBA" id="ARBA00022840"/>
    </source>
</evidence>
<protein>
    <recommendedName>
        <fullName evidence="1">non-specific serine/threonine protein kinase</fullName>
        <ecNumber evidence="1">2.7.11.1</ecNumber>
    </recommendedName>
</protein>
<evidence type="ECO:0000256" key="5">
    <source>
        <dbReference type="ARBA" id="ARBA00022777"/>
    </source>
</evidence>
<evidence type="ECO:0000256" key="1">
    <source>
        <dbReference type="ARBA" id="ARBA00012513"/>
    </source>
</evidence>
<name>A0A0C9WDW1_9AGAM</name>
<feature type="region of interest" description="Disordered" evidence="9">
    <location>
        <begin position="103"/>
        <end position="129"/>
    </location>
</feature>
<dbReference type="HOGENOM" id="CLU_509050_0_0_1"/>
<keyword evidence="6" id="KW-0067">ATP-binding</keyword>
<dbReference type="Gene3D" id="1.10.510.10">
    <property type="entry name" value="Transferase(Phosphotransferase) domain 1"/>
    <property type="match status" value="1"/>
</dbReference>
<feature type="domain" description="Protein kinase" evidence="10">
    <location>
        <begin position="116"/>
        <end position="420"/>
    </location>
</feature>
<dbReference type="InterPro" id="IPR050236">
    <property type="entry name" value="Ser_Thr_kinase_AGC"/>
</dbReference>
<evidence type="ECO:0000313" key="11">
    <source>
        <dbReference type="EMBL" id="KIJ63401.1"/>
    </source>
</evidence>
<keyword evidence="4" id="KW-0547">Nucleotide-binding</keyword>
<dbReference type="EMBL" id="KN839851">
    <property type="protein sequence ID" value="KIJ63401.1"/>
    <property type="molecule type" value="Genomic_DNA"/>
</dbReference>
<evidence type="ECO:0000259" key="10">
    <source>
        <dbReference type="PROSITE" id="PS50011"/>
    </source>
</evidence>
<dbReference type="AlphaFoldDB" id="A0A0C9WDW1"/>
<evidence type="ECO:0000313" key="12">
    <source>
        <dbReference type="Proteomes" id="UP000053820"/>
    </source>
</evidence>
<keyword evidence="5" id="KW-0418">Kinase</keyword>
<dbReference type="GO" id="GO:0005524">
    <property type="term" value="F:ATP binding"/>
    <property type="evidence" value="ECO:0007669"/>
    <property type="project" value="UniProtKB-KW"/>
</dbReference>
<comment type="catalytic activity">
    <reaction evidence="7">
        <text>L-threonyl-[protein] + ATP = O-phospho-L-threonyl-[protein] + ADP + H(+)</text>
        <dbReference type="Rhea" id="RHEA:46608"/>
        <dbReference type="Rhea" id="RHEA-COMP:11060"/>
        <dbReference type="Rhea" id="RHEA-COMP:11605"/>
        <dbReference type="ChEBI" id="CHEBI:15378"/>
        <dbReference type="ChEBI" id="CHEBI:30013"/>
        <dbReference type="ChEBI" id="CHEBI:30616"/>
        <dbReference type="ChEBI" id="CHEBI:61977"/>
        <dbReference type="ChEBI" id="CHEBI:456216"/>
        <dbReference type="EC" id="2.7.11.1"/>
    </reaction>
</comment>
<dbReference type="SUPFAM" id="SSF56112">
    <property type="entry name" value="Protein kinase-like (PK-like)"/>
    <property type="match status" value="1"/>
</dbReference>
<keyword evidence="2" id="KW-0723">Serine/threonine-protein kinase</keyword>
<keyword evidence="12" id="KW-1185">Reference proteome</keyword>
<dbReference type="InterPro" id="IPR000719">
    <property type="entry name" value="Prot_kinase_dom"/>
</dbReference>
<dbReference type="PROSITE" id="PS50011">
    <property type="entry name" value="PROTEIN_KINASE_DOM"/>
    <property type="match status" value="1"/>
</dbReference>
<dbReference type="InterPro" id="IPR008271">
    <property type="entry name" value="Ser/Thr_kinase_AS"/>
</dbReference>
<evidence type="ECO:0000256" key="7">
    <source>
        <dbReference type="ARBA" id="ARBA00047899"/>
    </source>
</evidence>
<dbReference type="PROSITE" id="PS00108">
    <property type="entry name" value="PROTEIN_KINASE_ST"/>
    <property type="match status" value="1"/>
</dbReference>
<keyword evidence="3" id="KW-0808">Transferase</keyword>
<comment type="catalytic activity">
    <reaction evidence="8">
        <text>L-seryl-[protein] + ATP = O-phospho-L-seryl-[protein] + ADP + H(+)</text>
        <dbReference type="Rhea" id="RHEA:17989"/>
        <dbReference type="Rhea" id="RHEA-COMP:9863"/>
        <dbReference type="Rhea" id="RHEA-COMP:11604"/>
        <dbReference type="ChEBI" id="CHEBI:15378"/>
        <dbReference type="ChEBI" id="CHEBI:29999"/>
        <dbReference type="ChEBI" id="CHEBI:30616"/>
        <dbReference type="ChEBI" id="CHEBI:83421"/>
        <dbReference type="ChEBI" id="CHEBI:456216"/>
        <dbReference type="EC" id="2.7.11.1"/>
    </reaction>
</comment>
<evidence type="ECO:0000256" key="2">
    <source>
        <dbReference type="ARBA" id="ARBA00022527"/>
    </source>
</evidence>
<dbReference type="GO" id="GO:0035556">
    <property type="term" value="P:intracellular signal transduction"/>
    <property type="evidence" value="ECO:0007669"/>
    <property type="project" value="TreeGrafter"/>
</dbReference>
<dbReference type="OrthoDB" id="1668230at2759"/>
<reference evidence="11 12" key="1">
    <citation type="submission" date="2014-04" db="EMBL/GenBank/DDBJ databases">
        <title>Evolutionary Origins and Diversification of the Mycorrhizal Mutualists.</title>
        <authorList>
            <consortium name="DOE Joint Genome Institute"/>
            <consortium name="Mycorrhizal Genomics Consortium"/>
            <person name="Kohler A."/>
            <person name="Kuo A."/>
            <person name="Nagy L.G."/>
            <person name="Floudas D."/>
            <person name="Copeland A."/>
            <person name="Barry K.W."/>
            <person name="Cichocki N."/>
            <person name="Veneault-Fourrey C."/>
            <person name="LaButti K."/>
            <person name="Lindquist E.A."/>
            <person name="Lipzen A."/>
            <person name="Lundell T."/>
            <person name="Morin E."/>
            <person name="Murat C."/>
            <person name="Riley R."/>
            <person name="Ohm R."/>
            <person name="Sun H."/>
            <person name="Tunlid A."/>
            <person name="Henrissat B."/>
            <person name="Grigoriev I.V."/>
            <person name="Hibbett D.S."/>
            <person name="Martin F."/>
        </authorList>
    </citation>
    <scope>NUCLEOTIDE SEQUENCE [LARGE SCALE GENOMIC DNA]</scope>
    <source>
        <strain evidence="11 12">MD-312</strain>
    </source>
</reference>
<evidence type="ECO:0000256" key="4">
    <source>
        <dbReference type="ARBA" id="ARBA00022741"/>
    </source>
</evidence>
<dbReference type="Proteomes" id="UP000053820">
    <property type="component" value="Unassembled WGS sequence"/>
</dbReference>
<accession>A0A0C9WDW1</accession>
<evidence type="ECO:0000256" key="9">
    <source>
        <dbReference type="SAM" id="MobiDB-lite"/>
    </source>
</evidence>
<evidence type="ECO:0000256" key="3">
    <source>
        <dbReference type="ARBA" id="ARBA00022679"/>
    </source>
</evidence>
<sequence>MGCFKFVKHLLKGTKLSSSQTIATGISIATTIATVATRITIHDTSNGAPVDDIDTDVARPIVRVHEEDCSLHLYKPFSRDVIVPPVNGHTRWRYPTCKVRHQAASNEALRATSQPTHEPQPVPDGQSDELLDARDTLEPDTADDILARYENVEPLRFNGHTFTISRNKLDAVLHTRRGAGNDTKCANYKSEILIRQELEVLKKVTASGSPFLTPLLCSFSDDQNVYLVMRMYAMDILNYLTQRAYLSMHLHVADMYLIKLWAAEIVLGMQTLHGLGIMHRDLKMDNILITPAGHVAIADFGLSVCTRNGNPIEQLIRMDSCGTPNNMAPEQHWRRCASGYDYRVDIYAYGVLLLEMLLGHNWFLCFPGYDTEESFLHGPRPQDTICFVKDSHAQHLLYNLLVENPNDRLGWEDIKMSRFFEGFDWDAVARRLYNPRWTPCTATKTLRNPTSAIYSFRRNCDSQTRDLIQDTIDTWAWNGKGLGALDVDYECPGSAREDPSHGQSCTGLGNLMGNTWRDQCRYQPLAGWTRPQNHF</sequence>
<dbReference type="Gene3D" id="3.30.200.20">
    <property type="entry name" value="Phosphorylase Kinase, domain 1"/>
    <property type="match status" value="1"/>
</dbReference>
<organism evidence="11 12">
    <name type="scientific">Hydnomerulius pinastri MD-312</name>
    <dbReference type="NCBI Taxonomy" id="994086"/>
    <lineage>
        <taxon>Eukaryota</taxon>
        <taxon>Fungi</taxon>
        <taxon>Dikarya</taxon>
        <taxon>Basidiomycota</taxon>
        <taxon>Agaricomycotina</taxon>
        <taxon>Agaricomycetes</taxon>
        <taxon>Agaricomycetidae</taxon>
        <taxon>Boletales</taxon>
        <taxon>Boletales incertae sedis</taxon>
        <taxon>Leucogyrophana</taxon>
    </lineage>
</organism>
<gene>
    <name evidence="11" type="ORF">HYDPIDRAFT_29647</name>
</gene>
<evidence type="ECO:0000256" key="8">
    <source>
        <dbReference type="ARBA" id="ARBA00048679"/>
    </source>
</evidence>
<dbReference type="Pfam" id="PF00069">
    <property type="entry name" value="Pkinase"/>
    <property type="match status" value="1"/>
</dbReference>
<dbReference type="PANTHER" id="PTHR24356:SF418">
    <property type="entry name" value="SERINE_THREONINE-PROTEIN KINASE WARTS"/>
    <property type="match status" value="1"/>
</dbReference>
<dbReference type="SMART" id="SM00220">
    <property type="entry name" value="S_TKc"/>
    <property type="match status" value="1"/>
</dbReference>
<dbReference type="GO" id="GO:0004674">
    <property type="term" value="F:protein serine/threonine kinase activity"/>
    <property type="evidence" value="ECO:0007669"/>
    <property type="project" value="UniProtKB-KW"/>
</dbReference>
<dbReference type="PANTHER" id="PTHR24356">
    <property type="entry name" value="SERINE/THREONINE-PROTEIN KINASE"/>
    <property type="match status" value="1"/>
</dbReference>
<dbReference type="EC" id="2.7.11.1" evidence="1"/>
<proteinExistence type="predicted"/>